<dbReference type="InterPro" id="IPR043129">
    <property type="entry name" value="ATPase_NBD"/>
</dbReference>
<dbReference type="GO" id="GO:0003723">
    <property type="term" value="F:RNA binding"/>
    <property type="evidence" value="ECO:0007669"/>
    <property type="project" value="UniProtKB-KW"/>
</dbReference>
<organism evidence="3 4">
    <name type="scientific">Fervidibacillus halotolerans</name>
    <dbReference type="NCBI Taxonomy" id="2980027"/>
    <lineage>
        <taxon>Bacteria</taxon>
        <taxon>Bacillati</taxon>
        <taxon>Bacillota</taxon>
        <taxon>Bacilli</taxon>
        <taxon>Bacillales</taxon>
        <taxon>Bacillaceae</taxon>
        <taxon>Fervidibacillus</taxon>
    </lineage>
</organism>
<reference evidence="3" key="1">
    <citation type="submission" date="2022-09" db="EMBL/GenBank/DDBJ databases">
        <title>Complete Genomes of Fervidibacillus albus and Fervidibacillus halotolerans isolated from tidal flat sediments.</title>
        <authorList>
            <person name="Kwon K.K."/>
            <person name="Yang S.-H."/>
            <person name="Park M.J."/>
            <person name="Oh H.-M."/>
        </authorList>
    </citation>
    <scope>NUCLEOTIDE SEQUENCE</scope>
    <source>
        <strain evidence="3">MEBiC13594</strain>
    </source>
</reference>
<dbReference type="PROSITE" id="PS50889">
    <property type="entry name" value="S4"/>
    <property type="match status" value="1"/>
</dbReference>
<dbReference type="InterPro" id="IPR003494">
    <property type="entry name" value="SHS2_FtsA"/>
</dbReference>
<dbReference type="GO" id="GO:0051301">
    <property type="term" value="P:cell division"/>
    <property type="evidence" value="ECO:0007669"/>
    <property type="project" value="UniProtKB-KW"/>
</dbReference>
<dbReference type="EMBL" id="CP106877">
    <property type="protein sequence ID" value="WAA11739.1"/>
    <property type="molecule type" value="Genomic_DNA"/>
</dbReference>
<protein>
    <submittedName>
        <fullName evidence="3">Cell division protein FtsA</fullName>
    </submittedName>
</protein>
<dbReference type="CDD" id="cd24004">
    <property type="entry name" value="ASKHA_NBD_PilM-like"/>
    <property type="match status" value="1"/>
</dbReference>
<dbReference type="RefSeq" id="WP_275419857.1">
    <property type="nucleotide sequence ID" value="NZ_CP106877.1"/>
</dbReference>
<dbReference type="Gene3D" id="3.30.420.40">
    <property type="match status" value="2"/>
</dbReference>
<sequence>MEENNFIFALDIGTRSIVGILLEEKDSHHIVKKVILKEHKERAMLDGQIHDVISVANLIQQVKEELETSYGPLQQVYVAAAGRSLKTERTTVSMNIEGRRLKREDILHLELMAVQKAEEQIIEKYRNVKTNYFCVGYSVLYYYLDGEIIGNLLDQTGSEAKIEIIATFLPKIVIDSLTAALNRCGLEIAALTLEPIAAIDVLIPQTMRRLNVGLVDIGAGTSDIAITDEGTIINYGMVPVAGDEMTEAISDQFLLDFPLAEQAKRQLVKGDPVTFTDILGFEQTVEYEEMVEKMLPAIDHVAEQISNEILQLNSFKSPKAVMLVGGGSLTPLLSERLADRLQLPKNRVAVRDVKAIGNLVIEEEMNLGPEFVTPLGIAITAKKNPIRYKTVFVNNIPIRTFEFKPLTVGECIVQAGIKISQLYGKPGLAKIITVNGKARTISGTLGMPPILKKNGIVCSIDDSVEDGDRIIAQKGKDGQSTAVTIEEFIKNEKLTVTINGQSYFYEPNVKVNGQSVAPNYEIKDRDQIEWEEKKTIADLITHFHPKLLKSNGTFVITVNGKREEIPAFSRKILKNGMEVSPNDPVTSGDDIQIINGERPTVEQLIEQKGWMAEETLPITFNGQPVNLTKKLTKIYRDGKELSSDEIVSPGDQITIEREKFSPFIFQDVFRFVDFQIPKEASGKYKMLRNGKEATFFDPLEAGDQLEIKWET</sequence>
<keyword evidence="3" id="KW-0131">Cell cycle</keyword>
<dbReference type="Proteomes" id="UP001164726">
    <property type="component" value="Chromosome"/>
</dbReference>
<feature type="domain" description="SHS2" evidence="2">
    <location>
        <begin position="7"/>
        <end position="202"/>
    </location>
</feature>
<accession>A0A9E8LZV2</accession>
<evidence type="ECO:0000259" key="2">
    <source>
        <dbReference type="SMART" id="SM00842"/>
    </source>
</evidence>
<keyword evidence="4" id="KW-1185">Reference proteome</keyword>
<evidence type="ECO:0000313" key="4">
    <source>
        <dbReference type="Proteomes" id="UP001164726"/>
    </source>
</evidence>
<dbReference type="PANTHER" id="PTHR32432:SF3">
    <property type="entry name" value="ETHANOLAMINE UTILIZATION PROTEIN EUTJ"/>
    <property type="match status" value="1"/>
</dbReference>
<keyword evidence="1" id="KW-0694">RNA-binding</keyword>
<dbReference type="KEGG" id="fhl:OE105_08905"/>
<dbReference type="Pfam" id="PF14450">
    <property type="entry name" value="FtsA"/>
    <property type="match status" value="1"/>
</dbReference>
<name>A0A9E8LZV2_9BACI</name>
<evidence type="ECO:0000256" key="1">
    <source>
        <dbReference type="PROSITE-ProRule" id="PRU00182"/>
    </source>
</evidence>
<keyword evidence="3" id="KW-0132">Cell division</keyword>
<dbReference type="PANTHER" id="PTHR32432">
    <property type="entry name" value="CELL DIVISION PROTEIN FTSA-RELATED"/>
    <property type="match status" value="1"/>
</dbReference>
<dbReference type="InterPro" id="IPR050696">
    <property type="entry name" value="FtsA/MreB"/>
</dbReference>
<dbReference type="AlphaFoldDB" id="A0A9E8LZV2"/>
<dbReference type="SMART" id="SM00842">
    <property type="entry name" value="FtsA"/>
    <property type="match status" value="1"/>
</dbReference>
<dbReference type="SUPFAM" id="SSF53067">
    <property type="entry name" value="Actin-like ATPase domain"/>
    <property type="match status" value="2"/>
</dbReference>
<evidence type="ECO:0000313" key="3">
    <source>
        <dbReference type="EMBL" id="WAA11739.1"/>
    </source>
</evidence>
<proteinExistence type="predicted"/>
<gene>
    <name evidence="3" type="ORF">OE105_08905</name>
</gene>